<feature type="transmembrane region" description="Helical" evidence="1">
    <location>
        <begin position="255"/>
        <end position="274"/>
    </location>
</feature>
<name>A0ABT6TF99_9BACL</name>
<accession>A0ABT6TF99</accession>
<dbReference type="EMBL" id="JAGRPV010000001">
    <property type="protein sequence ID" value="MDI4645514.1"/>
    <property type="molecule type" value="Genomic_DNA"/>
</dbReference>
<evidence type="ECO:0000256" key="1">
    <source>
        <dbReference type="SAM" id="Phobius"/>
    </source>
</evidence>
<proteinExistence type="predicted"/>
<dbReference type="InterPro" id="IPR014231">
    <property type="entry name" value="Spore_YpjB"/>
</dbReference>
<evidence type="ECO:0000313" key="2">
    <source>
        <dbReference type="EMBL" id="MDI4645514.1"/>
    </source>
</evidence>
<dbReference type="RefSeq" id="WP_282908429.1">
    <property type="nucleotide sequence ID" value="NZ_JAGRPV010000001.1"/>
</dbReference>
<keyword evidence="1" id="KW-0812">Transmembrane</keyword>
<keyword evidence="3" id="KW-1185">Reference proteome</keyword>
<sequence>MSMNGVRIRIRIRMSRRALAAALLILWLEALLGGQAAAADGEKLLRDPVDRFRLAAESLYRSVSDGDPLVVLRNVTQAEEALLSVPSKSLPAPEATAALAAAMERMRRAVSALSPDAEEVYGASASLRLAADAVSPNGQGLWLDYRRLMREDTEALRTAITSAGDRPSPEAKERLTSLSGHYGLIRTAVVATGRGEQAERADAVIRYAERILSADAPDPSLAAELAPRIGAAIEGLYPPAAEAPTSGSLAAAPPAGFFSAIGAFILTVLTYSGWRKYRGERRNK</sequence>
<dbReference type="Proteomes" id="UP001161691">
    <property type="component" value="Unassembled WGS sequence"/>
</dbReference>
<gene>
    <name evidence="2" type="ORF">KB449_11100</name>
</gene>
<protein>
    <submittedName>
        <fullName evidence="2">Sporulation protein YpjB</fullName>
    </submittedName>
</protein>
<organism evidence="2 3">
    <name type="scientific">Cohnella hashimotonis</name>
    <dbReference type="NCBI Taxonomy" id="2826895"/>
    <lineage>
        <taxon>Bacteria</taxon>
        <taxon>Bacillati</taxon>
        <taxon>Bacillota</taxon>
        <taxon>Bacilli</taxon>
        <taxon>Bacillales</taxon>
        <taxon>Paenibacillaceae</taxon>
        <taxon>Cohnella</taxon>
    </lineage>
</organism>
<dbReference type="Pfam" id="PF09577">
    <property type="entry name" value="Spore_YpjB"/>
    <property type="match status" value="1"/>
</dbReference>
<keyword evidence="1" id="KW-0472">Membrane</keyword>
<reference evidence="2" key="1">
    <citation type="submission" date="2023-04" db="EMBL/GenBank/DDBJ databases">
        <title>Comparative genomic analysis of Cohnella hashimotonis sp. nov., isolated from the International Space Station.</title>
        <authorList>
            <person name="Venkateswaran K."/>
            <person name="Simpson A."/>
        </authorList>
    </citation>
    <scope>NUCLEOTIDE SEQUENCE</scope>
    <source>
        <strain evidence="2">F6_2S_P_1</strain>
    </source>
</reference>
<evidence type="ECO:0000313" key="3">
    <source>
        <dbReference type="Proteomes" id="UP001161691"/>
    </source>
</evidence>
<keyword evidence="1" id="KW-1133">Transmembrane helix</keyword>
<comment type="caution">
    <text evidence="2">The sequence shown here is derived from an EMBL/GenBank/DDBJ whole genome shotgun (WGS) entry which is preliminary data.</text>
</comment>